<keyword evidence="4" id="KW-0430">Lectin</keyword>
<proteinExistence type="predicted"/>
<evidence type="ECO:0000256" key="1">
    <source>
        <dbReference type="ARBA" id="ARBA00004401"/>
    </source>
</evidence>
<keyword evidence="6" id="KW-1133">Transmembrane helix</keyword>
<evidence type="ECO:0000313" key="9">
    <source>
        <dbReference type="Proteomes" id="UP000694545"/>
    </source>
</evidence>
<accession>A0A8D2IXE7</accession>
<name>A0A8D2IXE7_VARKO</name>
<dbReference type="Gene3D" id="3.10.100.10">
    <property type="entry name" value="Mannose-Binding Protein A, subunit A"/>
    <property type="match status" value="1"/>
</dbReference>
<feature type="region of interest" description="Disordered" evidence="5">
    <location>
        <begin position="22"/>
        <end position="58"/>
    </location>
</feature>
<keyword evidence="3" id="KW-0964">Secreted</keyword>
<dbReference type="InterPro" id="IPR016187">
    <property type="entry name" value="CTDL_fold"/>
</dbReference>
<dbReference type="CDD" id="cd03593">
    <property type="entry name" value="CLECT_NK_receptors_like"/>
    <property type="match status" value="1"/>
</dbReference>
<dbReference type="GO" id="GO:0005886">
    <property type="term" value="C:plasma membrane"/>
    <property type="evidence" value="ECO:0007669"/>
    <property type="project" value="UniProtKB-SubCell"/>
</dbReference>
<dbReference type="InterPro" id="IPR001304">
    <property type="entry name" value="C-type_lectin-like"/>
</dbReference>
<reference evidence="8" key="1">
    <citation type="submission" date="2025-08" db="UniProtKB">
        <authorList>
            <consortium name="Ensembl"/>
        </authorList>
    </citation>
    <scope>IDENTIFICATION</scope>
</reference>
<evidence type="ECO:0000313" key="8">
    <source>
        <dbReference type="Ensembl" id="ENSVKKP00000001397.1"/>
    </source>
</evidence>
<evidence type="ECO:0000256" key="2">
    <source>
        <dbReference type="ARBA" id="ARBA00004613"/>
    </source>
</evidence>
<sequence length="224" mass="25008">MVNTAQMSLEMVHIAREDAALSGSLDEEAPQQSAANGRERAANGALQSPPGRRRRPGRCCGLSSLGRGKKIMVIIVLLSVPLVASGIVNVWQAVRKSPQTLVAPSSLCPQGWHRNGSWDYLFSDRESNWPDSQNNCSSLGGSLVKLETEMEKDFIMNNMKKDLYWLGIRRKDEEPWHFPNASIFHNLSLNEKEGNCAFLNEDRVDASVCSFSRLWICRKPVNAH</sequence>
<dbReference type="PANTHER" id="PTHR45710">
    <property type="entry name" value="C-TYPE LECTIN DOMAIN-CONTAINING PROTEIN 180"/>
    <property type="match status" value="1"/>
</dbReference>
<evidence type="ECO:0000256" key="6">
    <source>
        <dbReference type="SAM" id="Phobius"/>
    </source>
</evidence>
<feature type="transmembrane region" description="Helical" evidence="6">
    <location>
        <begin position="71"/>
        <end position="91"/>
    </location>
</feature>
<dbReference type="PANTHER" id="PTHR45710:SF26">
    <property type="entry name" value="RH26557P"/>
    <property type="match status" value="1"/>
</dbReference>
<dbReference type="Pfam" id="PF00059">
    <property type="entry name" value="Lectin_C"/>
    <property type="match status" value="1"/>
</dbReference>
<dbReference type="Ensembl" id="ENSVKKT00000001449.1">
    <property type="protein sequence ID" value="ENSVKKP00000001397.1"/>
    <property type="gene ID" value="ENSVKKG00000001155.1"/>
</dbReference>
<dbReference type="AlphaFoldDB" id="A0A8D2IXE7"/>
<feature type="domain" description="C-type lectin" evidence="7">
    <location>
        <begin position="115"/>
        <end position="218"/>
    </location>
</feature>
<evidence type="ECO:0000256" key="5">
    <source>
        <dbReference type="SAM" id="MobiDB-lite"/>
    </source>
</evidence>
<dbReference type="Proteomes" id="UP000694545">
    <property type="component" value="Unplaced"/>
</dbReference>
<comment type="subcellular location">
    <subcellularLocation>
        <location evidence="1">Cell membrane</location>
        <topology evidence="1">Single-pass type II membrane protein</topology>
    </subcellularLocation>
    <subcellularLocation>
        <location evidence="2">Secreted</location>
    </subcellularLocation>
</comment>
<evidence type="ECO:0000256" key="3">
    <source>
        <dbReference type="ARBA" id="ARBA00022525"/>
    </source>
</evidence>
<dbReference type="OMA" id="EMVHIAR"/>
<protein>
    <recommendedName>
        <fullName evidence="7">C-type lectin domain-containing protein</fullName>
    </recommendedName>
</protein>
<dbReference type="GO" id="GO:0030246">
    <property type="term" value="F:carbohydrate binding"/>
    <property type="evidence" value="ECO:0007669"/>
    <property type="project" value="UniProtKB-KW"/>
</dbReference>
<dbReference type="SMART" id="SM00034">
    <property type="entry name" value="CLECT"/>
    <property type="match status" value="1"/>
</dbReference>
<dbReference type="InterPro" id="IPR033992">
    <property type="entry name" value="NKR-like_CTLD"/>
</dbReference>
<keyword evidence="9" id="KW-1185">Reference proteome</keyword>
<keyword evidence="6" id="KW-0812">Transmembrane</keyword>
<evidence type="ECO:0000256" key="4">
    <source>
        <dbReference type="ARBA" id="ARBA00022734"/>
    </source>
</evidence>
<organism evidence="8 9">
    <name type="scientific">Varanus komodoensis</name>
    <name type="common">Komodo dragon</name>
    <dbReference type="NCBI Taxonomy" id="61221"/>
    <lineage>
        <taxon>Eukaryota</taxon>
        <taxon>Metazoa</taxon>
        <taxon>Chordata</taxon>
        <taxon>Craniata</taxon>
        <taxon>Vertebrata</taxon>
        <taxon>Euteleostomi</taxon>
        <taxon>Lepidosauria</taxon>
        <taxon>Squamata</taxon>
        <taxon>Bifurcata</taxon>
        <taxon>Unidentata</taxon>
        <taxon>Episquamata</taxon>
        <taxon>Toxicofera</taxon>
        <taxon>Anguimorpha</taxon>
        <taxon>Paleoanguimorpha</taxon>
        <taxon>Varanoidea</taxon>
        <taxon>Varanidae</taxon>
        <taxon>Varanus</taxon>
    </lineage>
</organism>
<keyword evidence="6" id="KW-0472">Membrane</keyword>
<dbReference type="InterPro" id="IPR016186">
    <property type="entry name" value="C-type_lectin-like/link_sf"/>
</dbReference>
<dbReference type="SUPFAM" id="SSF56436">
    <property type="entry name" value="C-type lectin-like"/>
    <property type="match status" value="1"/>
</dbReference>
<reference evidence="8" key="2">
    <citation type="submission" date="2025-09" db="UniProtKB">
        <authorList>
            <consortium name="Ensembl"/>
        </authorList>
    </citation>
    <scope>IDENTIFICATION</scope>
</reference>
<dbReference type="InterPro" id="IPR050828">
    <property type="entry name" value="C-type_lectin/matrix_domain"/>
</dbReference>
<evidence type="ECO:0000259" key="7">
    <source>
        <dbReference type="PROSITE" id="PS50041"/>
    </source>
</evidence>
<dbReference type="GO" id="GO:0005576">
    <property type="term" value="C:extracellular region"/>
    <property type="evidence" value="ECO:0007669"/>
    <property type="project" value="UniProtKB-SubCell"/>
</dbReference>
<dbReference type="PROSITE" id="PS50041">
    <property type="entry name" value="C_TYPE_LECTIN_2"/>
    <property type="match status" value="1"/>
</dbReference>